<comment type="similarity">
    <text evidence="3">Belongs to the CNOT11 family.</text>
</comment>
<name>A0A5B8MIS9_9CHLO</name>
<sequence>MQAGLLKPVEGDRLLNDVLGGRSTEAALRDTAGAFLACFPRQDRFRACNALSLLLRDDLAGLLGGPQRVAAYFILSIVHCENKQPETSYLYHNPFYRLLAKLVLSKDTPAVERAAIHRILVSGYTNEIQSATPVALLDYSARSAPAITACDPAKLSSSITFEPEPGVRFWRDIGNKGAKRAGNFSNASSQHARSAPGGRSLEAPGGREVPWNLSSETIEEALRAPLLPSRQQDLISRIKAQPHSDPQFTRELCGFDSTCLPLLVENNPPVAVELLRKVLGAGQLQDLMLEYFAALVGMEMSVHAMEVFKALICDSSIPTDITNLYITNCIAKCHGVKDTYMQNRLVRLLSVFLQSLVRSKSAQLRDMVIEIQSFCIEFSRVKEAATLFRMLKTIEQA</sequence>
<dbReference type="AlphaFoldDB" id="A0A5B8MIS9"/>
<keyword evidence="12" id="KW-1185">Reference proteome</keyword>
<evidence type="ECO:0000256" key="5">
    <source>
        <dbReference type="ARBA" id="ARBA00022490"/>
    </source>
</evidence>
<dbReference type="Pfam" id="PF10155">
    <property type="entry name" value="CNOT11"/>
    <property type="match status" value="1"/>
</dbReference>
<dbReference type="PANTHER" id="PTHR15975:SF0">
    <property type="entry name" value="CCR4-NOT TRANSCRIPTION COMPLEX SUBUNIT 11"/>
    <property type="match status" value="1"/>
</dbReference>
<keyword evidence="9" id="KW-0539">Nucleus</keyword>
<dbReference type="GO" id="GO:0005634">
    <property type="term" value="C:nucleus"/>
    <property type="evidence" value="ECO:0007669"/>
    <property type="project" value="UniProtKB-SubCell"/>
</dbReference>
<dbReference type="GO" id="GO:0005737">
    <property type="term" value="C:cytoplasm"/>
    <property type="evidence" value="ECO:0007669"/>
    <property type="project" value="UniProtKB-SubCell"/>
</dbReference>
<evidence type="ECO:0000256" key="1">
    <source>
        <dbReference type="ARBA" id="ARBA00004123"/>
    </source>
</evidence>
<comment type="subcellular location">
    <subcellularLocation>
        <location evidence="2">Cytoplasm</location>
    </subcellularLocation>
    <subcellularLocation>
        <location evidence="1">Nucleus</location>
    </subcellularLocation>
</comment>
<dbReference type="InterPro" id="IPR019312">
    <property type="entry name" value="CNOT11"/>
</dbReference>
<evidence type="ECO:0000256" key="8">
    <source>
        <dbReference type="ARBA" id="ARBA00023163"/>
    </source>
</evidence>
<evidence type="ECO:0000313" key="12">
    <source>
        <dbReference type="Proteomes" id="UP000316726"/>
    </source>
</evidence>
<dbReference type="OrthoDB" id="10265389at2759"/>
<dbReference type="GO" id="GO:0030014">
    <property type="term" value="C:CCR4-NOT complex"/>
    <property type="evidence" value="ECO:0007669"/>
    <property type="project" value="InterPro"/>
</dbReference>
<dbReference type="GO" id="GO:0031047">
    <property type="term" value="P:regulatory ncRNA-mediated gene silencing"/>
    <property type="evidence" value="ECO:0007669"/>
    <property type="project" value="UniProtKB-KW"/>
</dbReference>
<feature type="compositionally biased region" description="Polar residues" evidence="10">
    <location>
        <begin position="183"/>
        <end position="192"/>
    </location>
</feature>
<protein>
    <recommendedName>
        <fullName evidence="4">CCR4-NOT transcription complex subunit 11</fullName>
    </recommendedName>
</protein>
<dbReference type="EMBL" id="CP031035">
    <property type="protein sequence ID" value="QDZ19280.1"/>
    <property type="molecule type" value="Genomic_DNA"/>
</dbReference>
<evidence type="ECO:0000256" key="6">
    <source>
        <dbReference type="ARBA" id="ARBA00023015"/>
    </source>
</evidence>
<keyword evidence="6" id="KW-0805">Transcription regulation</keyword>
<feature type="region of interest" description="Disordered" evidence="10">
    <location>
        <begin position="180"/>
        <end position="209"/>
    </location>
</feature>
<organism evidence="11 12">
    <name type="scientific">Chloropicon primus</name>
    <dbReference type="NCBI Taxonomy" id="1764295"/>
    <lineage>
        <taxon>Eukaryota</taxon>
        <taxon>Viridiplantae</taxon>
        <taxon>Chlorophyta</taxon>
        <taxon>Chloropicophyceae</taxon>
        <taxon>Chloropicales</taxon>
        <taxon>Chloropicaceae</taxon>
        <taxon>Chloropicon</taxon>
    </lineage>
</organism>
<dbReference type="Proteomes" id="UP000316726">
    <property type="component" value="Chromosome 2"/>
</dbReference>
<keyword evidence="7" id="KW-0943">RNA-mediated gene silencing</keyword>
<accession>A0A5B8MIS9</accession>
<keyword evidence="5" id="KW-0963">Cytoplasm</keyword>
<evidence type="ECO:0000256" key="4">
    <source>
        <dbReference type="ARBA" id="ARBA00014872"/>
    </source>
</evidence>
<dbReference type="STRING" id="1764295.A0A5B8MIS9"/>
<evidence type="ECO:0000256" key="7">
    <source>
        <dbReference type="ARBA" id="ARBA00023158"/>
    </source>
</evidence>
<evidence type="ECO:0000256" key="2">
    <source>
        <dbReference type="ARBA" id="ARBA00004496"/>
    </source>
</evidence>
<gene>
    <name evidence="11" type="ORF">A3770_02p17980</name>
</gene>
<evidence type="ECO:0000313" key="11">
    <source>
        <dbReference type="EMBL" id="QDZ19280.1"/>
    </source>
</evidence>
<proteinExistence type="inferred from homology"/>
<evidence type="ECO:0000256" key="10">
    <source>
        <dbReference type="SAM" id="MobiDB-lite"/>
    </source>
</evidence>
<evidence type="ECO:0000256" key="3">
    <source>
        <dbReference type="ARBA" id="ARBA00008030"/>
    </source>
</evidence>
<dbReference type="PANTHER" id="PTHR15975">
    <property type="entry name" value="CCR4-NOT TRANSCRIPTION COMPLEX SUBUNIT 11"/>
    <property type="match status" value="1"/>
</dbReference>
<keyword evidence="8" id="KW-0804">Transcription</keyword>
<reference evidence="11 12" key="1">
    <citation type="submission" date="2018-07" db="EMBL/GenBank/DDBJ databases">
        <title>The complete nuclear genome of the prasinophyte Chloropicon primus (CCMP1205).</title>
        <authorList>
            <person name="Pombert J.-F."/>
            <person name="Otis C."/>
            <person name="Turmel M."/>
            <person name="Lemieux C."/>
        </authorList>
    </citation>
    <scope>NUCLEOTIDE SEQUENCE [LARGE SCALE GENOMIC DNA]</scope>
    <source>
        <strain evidence="11 12">CCMP1205</strain>
    </source>
</reference>
<evidence type="ECO:0000256" key="9">
    <source>
        <dbReference type="ARBA" id="ARBA00023242"/>
    </source>
</evidence>